<gene>
    <name evidence="2" type="ORF">JTZ10_17310</name>
</gene>
<dbReference type="EMBL" id="JAFFGU010000009">
    <property type="protein sequence ID" value="MBM7279506.1"/>
    <property type="molecule type" value="Genomic_DNA"/>
</dbReference>
<dbReference type="RefSeq" id="WP_182374212.1">
    <property type="nucleotide sequence ID" value="NZ_CP059694.1"/>
</dbReference>
<organism evidence="2 3">
    <name type="scientific">Gordonia rubripertincta</name>
    <name type="common">Rhodococcus corallinus</name>
    <dbReference type="NCBI Taxonomy" id="36822"/>
    <lineage>
        <taxon>Bacteria</taxon>
        <taxon>Bacillati</taxon>
        <taxon>Actinomycetota</taxon>
        <taxon>Actinomycetes</taxon>
        <taxon>Mycobacteriales</taxon>
        <taxon>Gordoniaceae</taxon>
        <taxon>Gordonia</taxon>
    </lineage>
</organism>
<proteinExistence type="predicted"/>
<accession>A0AAW4G8M0</accession>
<evidence type="ECO:0000313" key="3">
    <source>
        <dbReference type="Proteomes" id="UP001195196"/>
    </source>
</evidence>
<evidence type="ECO:0000256" key="1">
    <source>
        <dbReference type="SAM" id="MobiDB-lite"/>
    </source>
</evidence>
<protein>
    <submittedName>
        <fullName evidence="2">Uncharacterized protein</fullName>
    </submittedName>
</protein>
<evidence type="ECO:0000313" key="2">
    <source>
        <dbReference type="EMBL" id="MBM7279506.1"/>
    </source>
</evidence>
<sequence>MSDEGIAGEGSAAAELPTGVERAEEWDGIGNEFAGVQFRKVWTRNGARLQLYVPKTDATVLLDAMALEVLAEQTPQFFTHLIATRLGSEDA</sequence>
<reference evidence="2" key="1">
    <citation type="submission" date="2021-02" db="EMBL/GenBank/DDBJ databases">
        <title>Taxonomy, biology and ecology of Rhodococcus bacteria occurring in California pistachio and other woody hosts as revealed by genome sequence analyses.</title>
        <authorList>
            <person name="Riely B."/>
            <person name="Gai Y."/>
        </authorList>
    </citation>
    <scope>NUCLEOTIDE SEQUENCE</scope>
    <source>
        <strain evidence="2">BP-295</strain>
    </source>
</reference>
<name>A0AAW4G8M0_GORRU</name>
<comment type="caution">
    <text evidence="2">The sequence shown here is derived from an EMBL/GenBank/DDBJ whole genome shotgun (WGS) entry which is preliminary data.</text>
</comment>
<dbReference type="AlphaFoldDB" id="A0AAW4G8M0"/>
<dbReference type="Proteomes" id="UP001195196">
    <property type="component" value="Unassembled WGS sequence"/>
</dbReference>
<feature type="region of interest" description="Disordered" evidence="1">
    <location>
        <begin position="1"/>
        <end position="20"/>
    </location>
</feature>